<name>A0A183FN88_HELPZ</name>
<evidence type="ECO:0000313" key="2">
    <source>
        <dbReference type="Proteomes" id="UP000050761"/>
    </source>
</evidence>
<evidence type="ECO:0000313" key="1">
    <source>
        <dbReference type="EMBL" id="VDO78459.1"/>
    </source>
</evidence>
<evidence type="ECO:0000313" key="3">
    <source>
        <dbReference type="WBParaSite" id="HPBE_0000893801-mRNA-1"/>
    </source>
</evidence>
<keyword evidence="2" id="KW-1185">Reference proteome</keyword>
<dbReference type="Proteomes" id="UP000050761">
    <property type="component" value="Unassembled WGS sequence"/>
</dbReference>
<proteinExistence type="predicted"/>
<dbReference type="AlphaFoldDB" id="A0A183FN88"/>
<reference evidence="3" key="2">
    <citation type="submission" date="2019-09" db="UniProtKB">
        <authorList>
            <consortium name="WormBaseParasite"/>
        </authorList>
    </citation>
    <scope>IDENTIFICATION</scope>
</reference>
<dbReference type="WBParaSite" id="HPBE_0000893801-mRNA-1">
    <property type="protein sequence ID" value="HPBE_0000893801-mRNA-1"/>
    <property type="gene ID" value="HPBE_0000893801"/>
</dbReference>
<sequence length="97" mass="11513">MKSKLKRLAKRAVGKERGNGCSIKAGRVTWRRHGIERVDIRVVKTVKNADSRVLRKPVEIRKRWEKYFKELLNEEFPRREVQGEQPTEGPIPFWTQE</sequence>
<organism evidence="2 3">
    <name type="scientific">Heligmosomoides polygyrus</name>
    <name type="common">Parasitic roundworm</name>
    <dbReference type="NCBI Taxonomy" id="6339"/>
    <lineage>
        <taxon>Eukaryota</taxon>
        <taxon>Metazoa</taxon>
        <taxon>Ecdysozoa</taxon>
        <taxon>Nematoda</taxon>
        <taxon>Chromadorea</taxon>
        <taxon>Rhabditida</taxon>
        <taxon>Rhabditina</taxon>
        <taxon>Rhabditomorpha</taxon>
        <taxon>Strongyloidea</taxon>
        <taxon>Heligmosomidae</taxon>
        <taxon>Heligmosomoides</taxon>
    </lineage>
</organism>
<accession>A0A183FN88</accession>
<protein>
    <submittedName>
        <fullName evidence="3">Endonuclease-reverse transcriptase</fullName>
    </submittedName>
</protein>
<reference evidence="1 2" key="1">
    <citation type="submission" date="2018-11" db="EMBL/GenBank/DDBJ databases">
        <authorList>
            <consortium name="Pathogen Informatics"/>
        </authorList>
    </citation>
    <scope>NUCLEOTIDE SEQUENCE [LARGE SCALE GENOMIC DNA]</scope>
</reference>
<accession>A0A3P7YMU5</accession>
<gene>
    <name evidence="1" type="ORF">HPBE_LOCUS8939</name>
</gene>
<dbReference type="OrthoDB" id="6773352at2759"/>
<dbReference type="EMBL" id="UZAH01026296">
    <property type="protein sequence ID" value="VDO78459.1"/>
    <property type="molecule type" value="Genomic_DNA"/>
</dbReference>